<dbReference type="Pfam" id="PF08669">
    <property type="entry name" value="GCV_T_C"/>
    <property type="match status" value="1"/>
</dbReference>
<dbReference type="Proteomes" id="UP000325372">
    <property type="component" value="Unassembled WGS sequence"/>
</dbReference>
<sequence length="401" mass="45636">MKTFDISDRDHYRTKVFPSPFHSRQAVLNENKVWSRWYDYQSVPAYTCETHEYFAGRNACGVFDLTPMTKHRIGGADALPYLERLMTRRMEKIRPGRVGYGVWCDDDGQVIDDGTVFHLRDGDYRLCSQEHQIDWLLMNAEGFDVEVAEETHDVAALAVQGPTSYAILRDMGLPGIEKLTPFGLAHFDFEGTELTVSRTGYTGDLGYELWIDPDHAERLWDRLFAAGEQRGIKPLGSKALDMLRIEAGFILAGVDFMPAMHTVRPGHTRSPFELGLDWLVDFTKPLFNGRRALLREKAEGSRYAFARLDIEDNKPAHNAYVFDAKGKTIGWVTSAMWSPSAKKNIALATVEAPHGQPGEDLQVEIYYQRELQWNRKMAKAKVVEGPFWAPERRRATPAGDW</sequence>
<dbReference type="InterPro" id="IPR013977">
    <property type="entry name" value="GcvT_C"/>
</dbReference>
<evidence type="ECO:0000313" key="6">
    <source>
        <dbReference type="Proteomes" id="UP000325372"/>
    </source>
</evidence>
<dbReference type="PANTHER" id="PTHR43757:SF2">
    <property type="entry name" value="AMINOMETHYLTRANSFERASE, MITOCHONDRIAL"/>
    <property type="match status" value="1"/>
</dbReference>
<proteinExistence type="predicted"/>
<feature type="domain" description="Aminomethyltransferase C-terminal" evidence="4">
    <location>
        <begin position="309"/>
        <end position="387"/>
    </location>
</feature>
<gene>
    <name evidence="5" type="ORF">F3N42_12645</name>
</gene>
<dbReference type="Gene3D" id="3.30.1360.120">
    <property type="entry name" value="Probable tRNA modification gtpase trme, domain 1"/>
    <property type="match status" value="1"/>
</dbReference>
<keyword evidence="1" id="KW-0032">Aminotransferase</keyword>
<dbReference type="InterPro" id="IPR029043">
    <property type="entry name" value="GcvT/YgfZ_C"/>
</dbReference>
<reference evidence="5 6" key="1">
    <citation type="submission" date="2019-09" db="EMBL/GenBank/DDBJ databases">
        <title>Wenzhouxiangella sp. Genome sequencing and assembly.</title>
        <authorList>
            <person name="Zhang R."/>
        </authorList>
    </citation>
    <scope>NUCLEOTIDE SEQUENCE [LARGE SCALE GENOMIC DNA]</scope>
    <source>
        <strain evidence="5 6">W260</strain>
    </source>
</reference>
<dbReference type="InterPro" id="IPR028896">
    <property type="entry name" value="GcvT/YgfZ/DmdA"/>
</dbReference>
<dbReference type="SUPFAM" id="SSF101790">
    <property type="entry name" value="Aminomethyltransferase beta-barrel domain"/>
    <property type="match status" value="1"/>
</dbReference>
<feature type="domain" description="GCVT N-terminal" evidence="3">
    <location>
        <begin position="24"/>
        <end position="284"/>
    </location>
</feature>
<dbReference type="PIRSF" id="PIRSF006487">
    <property type="entry name" value="GcvT"/>
    <property type="match status" value="1"/>
</dbReference>
<comment type="caution">
    <text evidence="5">The sequence shown here is derived from an EMBL/GenBank/DDBJ whole genome shotgun (WGS) entry which is preliminary data.</text>
</comment>
<evidence type="ECO:0000256" key="2">
    <source>
        <dbReference type="PIRSR" id="PIRSR006487-1"/>
    </source>
</evidence>
<dbReference type="RefSeq" id="WP_150864837.1">
    <property type="nucleotide sequence ID" value="NZ_VYXP01000007.1"/>
</dbReference>
<organism evidence="5 6">
    <name type="scientific">Marinihelvus fidelis</name>
    <dbReference type="NCBI Taxonomy" id="2613842"/>
    <lineage>
        <taxon>Bacteria</taxon>
        <taxon>Pseudomonadati</taxon>
        <taxon>Pseudomonadota</taxon>
        <taxon>Gammaproteobacteria</taxon>
        <taxon>Chromatiales</taxon>
        <taxon>Wenzhouxiangellaceae</taxon>
        <taxon>Marinihelvus</taxon>
    </lineage>
</organism>
<dbReference type="GO" id="GO:0008483">
    <property type="term" value="F:transaminase activity"/>
    <property type="evidence" value="ECO:0007669"/>
    <property type="project" value="UniProtKB-KW"/>
</dbReference>
<evidence type="ECO:0000259" key="3">
    <source>
        <dbReference type="Pfam" id="PF01571"/>
    </source>
</evidence>
<accession>A0A5N0T6E4</accession>
<keyword evidence="6" id="KW-1185">Reference proteome</keyword>
<evidence type="ECO:0000313" key="5">
    <source>
        <dbReference type="EMBL" id="KAA9130533.1"/>
    </source>
</evidence>
<keyword evidence="5" id="KW-0808">Transferase</keyword>
<dbReference type="Pfam" id="PF01571">
    <property type="entry name" value="GCV_T"/>
    <property type="match status" value="1"/>
</dbReference>
<dbReference type="AlphaFoldDB" id="A0A5N0T6E4"/>
<evidence type="ECO:0000256" key="1">
    <source>
        <dbReference type="ARBA" id="ARBA00022576"/>
    </source>
</evidence>
<dbReference type="InterPro" id="IPR006222">
    <property type="entry name" value="GCVT_N"/>
</dbReference>
<dbReference type="InterPro" id="IPR027266">
    <property type="entry name" value="TrmE/GcvT-like"/>
</dbReference>
<dbReference type="EMBL" id="VYXP01000007">
    <property type="protein sequence ID" value="KAA9130533.1"/>
    <property type="molecule type" value="Genomic_DNA"/>
</dbReference>
<name>A0A5N0T6E4_9GAMM</name>
<feature type="binding site" evidence="2">
    <location>
        <position position="208"/>
    </location>
    <ligand>
        <name>substrate</name>
    </ligand>
</feature>
<dbReference type="SUPFAM" id="SSF103025">
    <property type="entry name" value="Folate-binding domain"/>
    <property type="match status" value="1"/>
</dbReference>
<dbReference type="PANTHER" id="PTHR43757">
    <property type="entry name" value="AMINOMETHYLTRANSFERASE"/>
    <property type="match status" value="1"/>
</dbReference>
<protein>
    <submittedName>
        <fullName evidence="5">Aminomethyl transferase family protein</fullName>
    </submittedName>
</protein>
<evidence type="ECO:0000259" key="4">
    <source>
        <dbReference type="Pfam" id="PF08669"/>
    </source>
</evidence>